<proteinExistence type="predicted"/>
<name>A0A3S0JH44_9BACT</name>
<evidence type="ECO:0000313" key="3">
    <source>
        <dbReference type="EMBL" id="RTQ53355.1"/>
    </source>
</evidence>
<dbReference type="InterPro" id="IPR011042">
    <property type="entry name" value="6-blade_b-propeller_TolB-like"/>
</dbReference>
<dbReference type="PANTHER" id="PTHR19328:SF13">
    <property type="entry name" value="HIPL1 PROTEIN"/>
    <property type="match status" value="1"/>
</dbReference>
<sequence>MGPVTGAGASAARMLRAPRAKQAAPPSSRENGGFIRKRVYRAAAPARREISAFPGARPTPLLRSKAVALLPRPKQLSMKRFAALSFSVLTAFGCAQAQPTTYTVGSTTLTLSPLATGLDTPWELLWGPDNYLWMTERYGRISRVDPGTGQVQPLLTIADVTETGESGLLGMAVVPSVTTQSPPLYYVFVVYNYTDAGTLKEKLVRYQYTAATGLTSPQIILGNLPAAAIHSGSRLLVLPDNTLLMTSGDAANTSLAQNPQALNGKVLRLNVDGTVPADNPTPGSLVYTLGHRNPQGLVRVPATGRVYSSEHGANSDDEINLIQPGRNYGWPTVEGFCNLPAEQTFCQANNVREPLVAWTPPRAVAGLTYYNHPAVPEWNNSLLLVSLKDGALTYLPLSASGEQVSRQADVWAGTYGRLRAICVSPQGRVYLGTSNRDGRGNPASTDDRILVLENRAYQPTATTAATRLTWSVYPNPLPAESAALQLPPLPAGGVLSLLDGRGRRVWTAPLAAQQKQLTLPATTPGLYLVQLRLPDGEELRARLLRQ</sequence>
<organism evidence="3 4">
    <name type="scientific">Hymenobacter gummosus</name>
    <dbReference type="NCBI Taxonomy" id="1776032"/>
    <lineage>
        <taxon>Bacteria</taxon>
        <taxon>Pseudomonadati</taxon>
        <taxon>Bacteroidota</taxon>
        <taxon>Cytophagia</taxon>
        <taxon>Cytophagales</taxon>
        <taxon>Hymenobacteraceae</taxon>
        <taxon>Hymenobacter</taxon>
    </lineage>
</organism>
<dbReference type="Gene3D" id="2.120.10.30">
    <property type="entry name" value="TolB, C-terminal domain"/>
    <property type="match status" value="1"/>
</dbReference>
<accession>A0A3S0JH44</accession>
<dbReference type="AlphaFoldDB" id="A0A3S0JH44"/>
<dbReference type="InterPro" id="IPR011041">
    <property type="entry name" value="Quinoprot_gluc/sorb_DH_b-prop"/>
</dbReference>
<evidence type="ECO:0000259" key="2">
    <source>
        <dbReference type="Pfam" id="PF07995"/>
    </source>
</evidence>
<feature type="region of interest" description="Disordered" evidence="1">
    <location>
        <begin position="1"/>
        <end position="31"/>
    </location>
</feature>
<dbReference type="Pfam" id="PF07995">
    <property type="entry name" value="GSDH"/>
    <property type="match status" value="1"/>
</dbReference>
<gene>
    <name evidence="3" type="ORF">EJV47_01035</name>
</gene>
<dbReference type="EMBL" id="RXOF01000001">
    <property type="protein sequence ID" value="RTQ53355.1"/>
    <property type="molecule type" value="Genomic_DNA"/>
</dbReference>
<keyword evidence="4" id="KW-1185">Reference proteome</keyword>
<dbReference type="OrthoDB" id="9770043at2"/>
<feature type="domain" description="Glucose/Sorbosone dehydrogenase" evidence="2">
    <location>
        <begin position="118"/>
        <end position="439"/>
    </location>
</feature>
<dbReference type="PANTHER" id="PTHR19328">
    <property type="entry name" value="HEDGEHOG-INTERACTING PROTEIN"/>
    <property type="match status" value="1"/>
</dbReference>
<evidence type="ECO:0000313" key="4">
    <source>
        <dbReference type="Proteomes" id="UP000282184"/>
    </source>
</evidence>
<comment type="caution">
    <text evidence="3">The sequence shown here is derived from an EMBL/GenBank/DDBJ whole genome shotgun (WGS) entry which is preliminary data.</text>
</comment>
<reference evidence="3 4" key="1">
    <citation type="submission" date="2018-12" db="EMBL/GenBank/DDBJ databases">
        <title>Hymenobacter gummosus sp. nov., isolated from a spring.</title>
        <authorList>
            <person name="Nie L."/>
        </authorList>
    </citation>
    <scope>NUCLEOTIDE SEQUENCE [LARGE SCALE GENOMIC DNA]</scope>
    <source>
        <strain evidence="3 4">KCTC 52166</strain>
    </source>
</reference>
<protein>
    <submittedName>
        <fullName evidence="3">PQQ-dependent sugar dehydrogenase</fullName>
    </submittedName>
</protein>
<evidence type="ECO:0000256" key="1">
    <source>
        <dbReference type="SAM" id="MobiDB-lite"/>
    </source>
</evidence>
<dbReference type="InterPro" id="IPR012938">
    <property type="entry name" value="Glc/Sorbosone_DH"/>
</dbReference>
<dbReference type="SUPFAM" id="SSF50952">
    <property type="entry name" value="Soluble quinoprotein glucose dehydrogenase"/>
    <property type="match status" value="1"/>
</dbReference>
<dbReference type="Proteomes" id="UP000282184">
    <property type="component" value="Unassembled WGS sequence"/>
</dbReference>